<dbReference type="InterPro" id="IPR002867">
    <property type="entry name" value="IBR_dom"/>
</dbReference>
<feature type="region of interest" description="Disordered" evidence="5">
    <location>
        <begin position="120"/>
        <end position="150"/>
    </location>
</feature>
<dbReference type="Pfam" id="PF01485">
    <property type="entry name" value="IBR"/>
    <property type="match status" value="1"/>
</dbReference>
<dbReference type="GO" id="GO:0004842">
    <property type="term" value="F:ubiquitin-protein transferase activity"/>
    <property type="evidence" value="ECO:0007669"/>
    <property type="project" value="InterPro"/>
</dbReference>
<dbReference type="CDD" id="cd20335">
    <property type="entry name" value="BRcat_RBR"/>
    <property type="match status" value="1"/>
</dbReference>
<proteinExistence type="predicted"/>
<dbReference type="AlphaFoldDB" id="A0AAE0YV25"/>
<evidence type="ECO:0000259" key="6">
    <source>
        <dbReference type="SMART" id="SM00647"/>
    </source>
</evidence>
<evidence type="ECO:0000256" key="5">
    <source>
        <dbReference type="SAM" id="MobiDB-lite"/>
    </source>
</evidence>
<evidence type="ECO:0000256" key="2">
    <source>
        <dbReference type="ARBA" id="ARBA00022771"/>
    </source>
</evidence>
<sequence length="1012" mass="116642">MATDFDEWDWQWEYKHRGMLNYENRTHYHALLLKKRGIRMFAERGVAVPSTRCYDHDKNDREDDESEDWSVDGTFTKPKPTAARKQPVIVHVINKGRQIQWGRRGRKGFIYHTEERNDLLDESEESEAESEDPEIYERWPSPVKHKGGRPYEKPFKEISYLKDKYIRSKKIKREEWYKQCCDEDNRQFFKKPFHAPMEKICIINSKKHKSFTKLQRKAVKAKKENMDFEQITAERRHQKEKNDKSEIVPPFIGESFNFDEDFSSKKDNTAMAVNGEEEIGQVHQSELKKPYNERKTTDNGPKDGGALIIKMLRESTRPDTLRTEFRKDYKEALCKPRRFAINISRIVFHHVTLMNRLRLKVIPKLDLTTYLVFTYCRESTLGVDLFRVHVASTWAGSGESVFVHFENVSNRNVTQIQELIQCVVSAIDSVNLRHLVAKENRRNKKNMQTGYRPTSKFPMLYAVMKWEFTNMSVPRDCEWYSIGDVEEKSHTLFDLKGFRQLFESNKSNQISKTIRRGPSDPDICGGCLMGNDINGDIKLMALDACSHWFCEQCWKSRVLRQIKKANLSPEGVVFCAEEGCDNLVDPITLLTLLNVEKIRSIIECKVRSYVGTQAPSLALCPNENCRQIFSLVGDYSKTTEMAIPIVCRCSRQFCSMCLKSPHWPALCEHTTRYKEVMVQRKDDILFSKALLDNELPDDLLSGRKCFNCGRFVRLFVFRKTEPNEFGRPVCLQCAKEDNHNNNVSVNKDLNSNQIRTCVTRDRDNRSSDNNITKWYKIASAHRKMRHPEVVKALYEMAKIVADKLVCAVTAEKYVGDAKRAALEWDDSLLDWAEDNYSEFCKFQIDGSIADKGVSSSGKHSLSLSVRSNTRVTSASSNCSANSSMHSANIFASENSIALSKLPATDGDDASKLSVDMTHAACNIVHLKLELHHIAEYVAVLLDYQVTIRGKLVRCLERAEDLCFSLGILLHDPHVHNAARILPNFMRLRVQAKHAIENIYTELSNAGTETRLR</sequence>
<feature type="domain" description="IBR" evidence="6">
    <location>
        <begin position="599"/>
        <end position="667"/>
    </location>
</feature>
<evidence type="ECO:0000256" key="1">
    <source>
        <dbReference type="ARBA" id="ARBA00022723"/>
    </source>
</evidence>
<accession>A0AAE0YV25</accession>
<dbReference type="EMBL" id="JAWDGP010005328">
    <property type="protein sequence ID" value="KAK3757793.1"/>
    <property type="molecule type" value="Genomic_DNA"/>
</dbReference>
<dbReference type="SMART" id="SM00647">
    <property type="entry name" value="IBR"/>
    <property type="match status" value="1"/>
</dbReference>
<gene>
    <name evidence="7" type="ORF">RRG08_027151</name>
</gene>
<dbReference type="Proteomes" id="UP001283361">
    <property type="component" value="Unassembled WGS sequence"/>
</dbReference>
<feature type="region of interest" description="Disordered" evidence="5">
    <location>
        <begin position="55"/>
        <end position="82"/>
    </location>
</feature>
<evidence type="ECO:0000313" key="7">
    <source>
        <dbReference type="EMBL" id="KAK3757793.1"/>
    </source>
</evidence>
<keyword evidence="8" id="KW-1185">Reference proteome</keyword>
<dbReference type="Gene3D" id="3.30.40.10">
    <property type="entry name" value="Zinc/RING finger domain, C3HC4 (zinc finger)"/>
    <property type="match status" value="1"/>
</dbReference>
<dbReference type="InterPro" id="IPR031127">
    <property type="entry name" value="E3_UB_ligase_RBR"/>
</dbReference>
<evidence type="ECO:0000256" key="3">
    <source>
        <dbReference type="ARBA" id="ARBA00022786"/>
    </source>
</evidence>
<dbReference type="GO" id="GO:0008270">
    <property type="term" value="F:zinc ion binding"/>
    <property type="evidence" value="ECO:0007669"/>
    <property type="project" value="UniProtKB-KW"/>
</dbReference>
<feature type="compositionally biased region" description="Acidic residues" evidence="5">
    <location>
        <begin position="120"/>
        <end position="134"/>
    </location>
</feature>
<keyword evidence="1" id="KW-0479">Metal-binding</keyword>
<evidence type="ECO:0000256" key="4">
    <source>
        <dbReference type="ARBA" id="ARBA00022833"/>
    </source>
</evidence>
<dbReference type="SUPFAM" id="SSF57850">
    <property type="entry name" value="RING/U-box"/>
    <property type="match status" value="1"/>
</dbReference>
<protein>
    <recommendedName>
        <fullName evidence="6">IBR domain-containing protein</fullName>
    </recommendedName>
</protein>
<keyword evidence="4" id="KW-0862">Zinc</keyword>
<reference evidence="7" key="1">
    <citation type="journal article" date="2023" name="G3 (Bethesda)">
        <title>A reference genome for the long-term kleptoplast-retaining sea slug Elysia crispata morphotype clarki.</title>
        <authorList>
            <person name="Eastman K.E."/>
            <person name="Pendleton A.L."/>
            <person name="Shaikh M.A."/>
            <person name="Suttiyut T."/>
            <person name="Ogas R."/>
            <person name="Tomko P."/>
            <person name="Gavelis G."/>
            <person name="Widhalm J.R."/>
            <person name="Wisecaver J.H."/>
        </authorList>
    </citation>
    <scope>NUCLEOTIDE SEQUENCE</scope>
    <source>
        <strain evidence="7">ECLA1</strain>
    </source>
</reference>
<evidence type="ECO:0000313" key="8">
    <source>
        <dbReference type="Proteomes" id="UP001283361"/>
    </source>
</evidence>
<comment type="caution">
    <text evidence="7">The sequence shown here is derived from an EMBL/GenBank/DDBJ whole genome shotgun (WGS) entry which is preliminary data.</text>
</comment>
<dbReference type="InterPro" id="IPR013083">
    <property type="entry name" value="Znf_RING/FYVE/PHD"/>
</dbReference>
<dbReference type="PANTHER" id="PTHR11685">
    <property type="entry name" value="RBR FAMILY RING FINGER AND IBR DOMAIN-CONTAINING"/>
    <property type="match status" value="1"/>
</dbReference>
<keyword evidence="2" id="KW-0863">Zinc-finger</keyword>
<keyword evidence="3" id="KW-0833">Ubl conjugation pathway</keyword>
<dbReference type="GO" id="GO:0016567">
    <property type="term" value="P:protein ubiquitination"/>
    <property type="evidence" value="ECO:0007669"/>
    <property type="project" value="InterPro"/>
</dbReference>
<organism evidence="7 8">
    <name type="scientific">Elysia crispata</name>
    <name type="common">lettuce slug</name>
    <dbReference type="NCBI Taxonomy" id="231223"/>
    <lineage>
        <taxon>Eukaryota</taxon>
        <taxon>Metazoa</taxon>
        <taxon>Spiralia</taxon>
        <taxon>Lophotrochozoa</taxon>
        <taxon>Mollusca</taxon>
        <taxon>Gastropoda</taxon>
        <taxon>Heterobranchia</taxon>
        <taxon>Euthyneura</taxon>
        <taxon>Panpulmonata</taxon>
        <taxon>Sacoglossa</taxon>
        <taxon>Placobranchoidea</taxon>
        <taxon>Plakobranchidae</taxon>
        <taxon>Elysia</taxon>
    </lineage>
</organism>
<name>A0AAE0YV25_9GAST</name>